<evidence type="ECO:0000256" key="1">
    <source>
        <dbReference type="SAM" id="SignalP"/>
    </source>
</evidence>
<feature type="signal peptide" evidence="1">
    <location>
        <begin position="1"/>
        <end position="26"/>
    </location>
</feature>
<dbReference type="PANTHER" id="PTHR10900">
    <property type="entry name" value="PERIOSTIN-RELATED"/>
    <property type="match status" value="1"/>
</dbReference>
<accession>A0A369QQT4</accession>
<dbReference type="AlphaFoldDB" id="A0A369QQT4"/>
<dbReference type="PANTHER" id="PTHR10900:SF77">
    <property type="entry name" value="FI19380P1"/>
    <property type="match status" value="1"/>
</dbReference>
<dbReference type="InterPro" id="IPR036378">
    <property type="entry name" value="FAS1_dom_sf"/>
</dbReference>
<dbReference type="Proteomes" id="UP000253919">
    <property type="component" value="Unassembled WGS sequence"/>
</dbReference>
<comment type="caution">
    <text evidence="3">The sequence shown here is derived from an EMBL/GenBank/DDBJ whole genome shotgun (WGS) entry which is preliminary data.</text>
</comment>
<dbReference type="Pfam" id="PF02469">
    <property type="entry name" value="Fasciclin"/>
    <property type="match status" value="1"/>
</dbReference>
<proteinExistence type="predicted"/>
<dbReference type="GO" id="GO:0005615">
    <property type="term" value="C:extracellular space"/>
    <property type="evidence" value="ECO:0007669"/>
    <property type="project" value="TreeGrafter"/>
</dbReference>
<dbReference type="PROSITE" id="PS50213">
    <property type="entry name" value="FAS1"/>
    <property type="match status" value="1"/>
</dbReference>
<dbReference type="OrthoDB" id="894106at2"/>
<dbReference type="Gene3D" id="2.30.180.10">
    <property type="entry name" value="FAS1 domain"/>
    <property type="match status" value="1"/>
</dbReference>
<reference evidence="3 4" key="1">
    <citation type="submission" date="2018-04" db="EMBL/GenBank/DDBJ databases">
        <title>Adhaeribacter sp. HMF7616 genome sequencing and assembly.</title>
        <authorList>
            <person name="Kang H."/>
            <person name="Kang J."/>
            <person name="Cha I."/>
            <person name="Kim H."/>
            <person name="Joh K."/>
        </authorList>
    </citation>
    <scope>NUCLEOTIDE SEQUENCE [LARGE SCALE GENOMIC DNA]</scope>
    <source>
        <strain evidence="3 4">HMF7616</strain>
    </source>
</reference>
<keyword evidence="4" id="KW-1185">Reference proteome</keyword>
<protein>
    <recommendedName>
        <fullName evidence="2">FAS1 domain-containing protein</fullName>
    </recommendedName>
</protein>
<feature type="chain" id="PRO_5016663739" description="FAS1 domain-containing protein" evidence="1">
    <location>
        <begin position="27"/>
        <end position="173"/>
    </location>
</feature>
<organism evidence="3 4">
    <name type="scientific">Adhaeribacter pallidiroseus</name>
    <dbReference type="NCBI Taxonomy" id="2072847"/>
    <lineage>
        <taxon>Bacteria</taxon>
        <taxon>Pseudomonadati</taxon>
        <taxon>Bacteroidota</taxon>
        <taxon>Cytophagia</taxon>
        <taxon>Cytophagales</taxon>
        <taxon>Hymenobacteraceae</taxon>
        <taxon>Adhaeribacter</taxon>
    </lineage>
</organism>
<dbReference type="SUPFAM" id="SSF82153">
    <property type="entry name" value="FAS1 domain"/>
    <property type="match status" value="1"/>
</dbReference>
<dbReference type="InterPro" id="IPR000782">
    <property type="entry name" value="FAS1_domain"/>
</dbReference>
<dbReference type="RefSeq" id="WP_115374637.1">
    <property type="nucleotide sequence ID" value="NZ_QASA01000001.1"/>
</dbReference>
<dbReference type="SMART" id="SM00554">
    <property type="entry name" value="FAS1"/>
    <property type="match status" value="1"/>
</dbReference>
<sequence length="173" mass="18817">MKRCASTLAVQFLILLFSSSTSLAWAQQLLNSAIPVVTAGSTNNTLTADIISLSNERPVLRELIIQSGILATLSSDKPYTFFAPTEAALKELQYESAEKLQPIMQHHIVLGRYALIDLKDGAVLPTLAGDSITVFRKFNAVSINSIPISGSHETTKNIVVHTIDDVLKPKKLD</sequence>
<feature type="domain" description="FAS1" evidence="2">
    <location>
        <begin position="44"/>
        <end position="167"/>
    </location>
</feature>
<name>A0A369QQT4_9BACT</name>
<gene>
    <name evidence="3" type="ORF">AHMF7616_04286</name>
</gene>
<dbReference type="InterPro" id="IPR050904">
    <property type="entry name" value="Adhesion/Biosynth-related"/>
</dbReference>
<evidence type="ECO:0000313" key="3">
    <source>
        <dbReference type="EMBL" id="RDC65656.1"/>
    </source>
</evidence>
<evidence type="ECO:0000259" key="2">
    <source>
        <dbReference type="PROSITE" id="PS50213"/>
    </source>
</evidence>
<dbReference type="EMBL" id="QASA01000001">
    <property type="protein sequence ID" value="RDC65656.1"/>
    <property type="molecule type" value="Genomic_DNA"/>
</dbReference>
<evidence type="ECO:0000313" key="4">
    <source>
        <dbReference type="Proteomes" id="UP000253919"/>
    </source>
</evidence>
<keyword evidence="1" id="KW-0732">Signal</keyword>